<dbReference type="AlphaFoldDB" id="A0A382AN89"/>
<name>A0A382AN89_9ZZZZ</name>
<gene>
    <name evidence="1" type="ORF">METZ01_LOCUS155698</name>
</gene>
<proteinExistence type="predicted"/>
<accession>A0A382AN89</accession>
<evidence type="ECO:0000313" key="1">
    <source>
        <dbReference type="EMBL" id="SVB02844.1"/>
    </source>
</evidence>
<dbReference type="EMBL" id="UINC01026071">
    <property type="protein sequence ID" value="SVB02844.1"/>
    <property type="molecule type" value="Genomic_DNA"/>
</dbReference>
<protein>
    <submittedName>
        <fullName evidence="1">Uncharacterized protein</fullName>
    </submittedName>
</protein>
<reference evidence="1" key="1">
    <citation type="submission" date="2018-05" db="EMBL/GenBank/DDBJ databases">
        <authorList>
            <person name="Lanie J.A."/>
            <person name="Ng W.-L."/>
            <person name="Kazmierczak K.M."/>
            <person name="Andrzejewski T.M."/>
            <person name="Davidsen T.M."/>
            <person name="Wayne K.J."/>
            <person name="Tettelin H."/>
            <person name="Glass J.I."/>
            <person name="Rusch D."/>
            <person name="Podicherti R."/>
            <person name="Tsui H.-C.T."/>
            <person name="Winkler M.E."/>
        </authorList>
    </citation>
    <scope>NUCLEOTIDE SEQUENCE</scope>
</reference>
<organism evidence="1">
    <name type="scientific">marine metagenome</name>
    <dbReference type="NCBI Taxonomy" id="408172"/>
    <lineage>
        <taxon>unclassified sequences</taxon>
        <taxon>metagenomes</taxon>
        <taxon>ecological metagenomes</taxon>
    </lineage>
</organism>
<sequence length="205" mass="22945">MTRTWPRFEYKVLVFSSYIFNTTRMKFHIPFFLIVLLLFAGSATAQDMSSTKAEFKEFAQGMSGRFQSDIKLIHDWPGNDKKKGDRISGIRVSKMIADGEGLISTNAAGTGIGTEIILYNAASRQIECTGVDNGGTIWHLTIWKKSSTRWNWNLKGALGSGEKIKGTGYWKIEGNGEKIALISDNFIIDGKKADPLHDKYVRVNK</sequence>